<dbReference type="PANTHER" id="PTHR30244:SF34">
    <property type="entry name" value="DTDP-4-AMINO-4,6-DIDEOXYGALACTOSE TRANSAMINASE"/>
    <property type="match status" value="1"/>
</dbReference>
<dbReference type="Pfam" id="PF01041">
    <property type="entry name" value="DegT_DnrJ_EryC1"/>
    <property type="match status" value="1"/>
</dbReference>
<dbReference type="InterPro" id="IPR015424">
    <property type="entry name" value="PyrdxlP-dep_Trfase"/>
</dbReference>
<dbReference type="Gene3D" id="3.40.640.10">
    <property type="entry name" value="Type I PLP-dependent aspartate aminotransferase-like (Major domain)"/>
    <property type="match status" value="1"/>
</dbReference>
<protein>
    <recommendedName>
        <fullName evidence="3">Aminotransferase class I/II-fold pyridoxal phosphate-dependent enzyme</fullName>
    </recommendedName>
</protein>
<dbReference type="GO" id="GO:0008483">
    <property type="term" value="F:transaminase activity"/>
    <property type="evidence" value="ECO:0007669"/>
    <property type="project" value="TreeGrafter"/>
</dbReference>
<sequence length="143" mass="15033">LSMLKLSQPNIDDAAIAAVADVLRSGQLVHGQECEAFERELAEYLGCGDVILVSSGTSALHVALMALDIGEGDAVIVPDFTFPATANVVALTGARPVIVDVLPGTYTLDSEALESLVTGWKGPERLRAIMPVHEFGHPAHMTA</sequence>
<dbReference type="InterPro" id="IPR000653">
    <property type="entry name" value="DegT/StrS_aminotransferase"/>
</dbReference>
<comment type="caution">
    <text evidence="1">The sequence shown here is derived from an EMBL/GenBank/DDBJ whole genome shotgun (WGS) entry which is preliminary data.</text>
</comment>
<dbReference type="InterPro" id="IPR015421">
    <property type="entry name" value="PyrdxlP-dep_Trfase_major"/>
</dbReference>
<name>A0A164I9Y8_9CRUS</name>
<dbReference type="STRING" id="35525.A0A164I9Y8"/>
<organism evidence="1 2">
    <name type="scientific">Daphnia magna</name>
    <dbReference type="NCBI Taxonomy" id="35525"/>
    <lineage>
        <taxon>Eukaryota</taxon>
        <taxon>Metazoa</taxon>
        <taxon>Ecdysozoa</taxon>
        <taxon>Arthropoda</taxon>
        <taxon>Crustacea</taxon>
        <taxon>Branchiopoda</taxon>
        <taxon>Diplostraca</taxon>
        <taxon>Cladocera</taxon>
        <taxon>Anomopoda</taxon>
        <taxon>Daphniidae</taxon>
        <taxon>Daphnia</taxon>
    </lineage>
</organism>
<dbReference type="Proteomes" id="UP000076858">
    <property type="component" value="Unassembled WGS sequence"/>
</dbReference>
<dbReference type="GO" id="GO:0000271">
    <property type="term" value="P:polysaccharide biosynthetic process"/>
    <property type="evidence" value="ECO:0007669"/>
    <property type="project" value="TreeGrafter"/>
</dbReference>
<evidence type="ECO:0000313" key="2">
    <source>
        <dbReference type="Proteomes" id="UP000076858"/>
    </source>
</evidence>
<accession>A0A164I9Y8</accession>
<evidence type="ECO:0008006" key="3">
    <source>
        <dbReference type="Google" id="ProtNLM"/>
    </source>
</evidence>
<dbReference type="AlphaFoldDB" id="A0A164I9Y8"/>
<evidence type="ECO:0000313" key="1">
    <source>
        <dbReference type="EMBL" id="KZS01043.1"/>
    </source>
</evidence>
<proteinExistence type="predicted"/>
<dbReference type="PANTHER" id="PTHR30244">
    <property type="entry name" value="TRANSAMINASE"/>
    <property type="match status" value="1"/>
</dbReference>
<gene>
    <name evidence="1" type="ORF">APZ42_002419</name>
</gene>
<feature type="non-terminal residue" evidence="1">
    <location>
        <position position="1"/>
    </location>
</feature>
<reference evidence="1 2" key="1">
    <citation type="submission" date="2016-03" db="EMBL/GenBank/DDBJ databases">
        <title>EvidentialGene: Evidence-directed Construction of Genes on Genomes.</title>
        <authorList>
            <person name="Gilbert D.G."/>
            <person name="Choi J.-H."/>
            <person name="Mockaitis K."/>
            <person name="Colbourne J."/>
            <person name="Pfrender M."/>
        </authorList>
    </citation>
    <scope>NUCLEOTIDE SEQUENCE [LARGE SCALE GENOMIC DNA]</scope>
    <source>
        <strain evidence="1 2">Xinb3</strain>
        <tissue evidence="1">Complete organism</tissue>
    </source>
</reference>
<feature type="non-terminal residue" evidence="1">
    <location>
        <position position="143"/>
    </location>
</feature>
<dbReference type="SUPFAM" id="SSF53383">
    <property type="entry name" value="PLP-dependent transferases"/>
    <property type="match status" value="1"/>
</dbReference>
<dbReference type="EMBL" id="LRGB01007759">
    <property type="protein sequence ID" value="KZS01043.1"/>
    <property type="molecule type" value="Genomic_DNA"/>
</dbReference>
<dbReference type="GO" id="GO:0030170">
    <property type="term" value="F:pyridoxal phosphate binding"/>
    <property type="evidence" value="ECO:0007669"/>
    <property type="project" value="TreeGrafter"/>
</dbReference>
<keyword evidence="2" id="KW-1185">Reference proteome</keyword>